<evidence type="ECO:0000313" key="1">
    <source>
        <dbReference type="EMBL" id="EDW37687.1"/>
    </source>
</evidence>
<evidence type="ECO:0000313" key="2">
    <source>
        <dbReference type="Proteomes" id="UP000008744"/>
    </source>
</evidence>
<keyword evidence="2" id="KW-1185">Reference proteome</keyword>
<reference evidence="1 2" key="1">
    <citation type="journal article" date="2007" name="Nature">
        <title>Evolution of genes and genomes on the Drosophila phylogeny.</title>
        <authorList>
            <consortium name="Drosophila 12 Genomes Consortium"/>
            <person name="Clark A.G."/>
            <person name="Eisen M.B."/>
            <person name="Smith D.R."/>
            <person name="Bergman C.M."/>
            <person name="Oliver B."/>
            <person name="Markow T.A."/>
            <person name="Kaufman T.C."/>
            <person name="Kellis M."/>
            <person name="Gelbart W."/>
            <person name="Iyer V.N."/>
            <person name="Pollard D.A."/>
            <person name="Sackton T.B."/>
            <person name="Larracuente A.M."/>
            <person name="Singh N.D."/>
            <person name="Abad J.P."/>
            <person name="Abt D.N."/>
            <person name="Adryan B."/>
            <person name="Aguade M."/>
            <person name="Akashi H."/>
            <person name="Anderson W.W."/>
            <person name="Aquadro C.F."/>
            <person name="Ardell D.H."/>
            <person name="Arguello R."/>
            <person name="Artieri C.G."/>
            <person name="Barbash D.A."/>
            <person name="Barker D."/>
            <person name="Barsanti P."/>
            <person name="Batterham P."/>
            <person name="Batzoglou S."/>
            <person name="Begun D."/>
            <person name="Bhutkar A."/>
            <person name="Blanco E."/>
            <person name="Bosak S.A."/>
            <person name="Bradley R.K."/>
            <person name="Brand A.D."/>
            <person name="Brent M.R."/>
            <person name="Brooks A.N."/>
            <person name="Brown R.H."/>
            <person name="Butlin R.K."/>
            <person name="Caggese C."/>
            <person name="Calvi B.R."/>
            <person name="Bernardo de Carvalho A."/>
            <person name="Caspi A."/>
            <person name="Castrezana S."/>
            <person name="Celniker S.E."/>
            <person name="Chang J.L."/>
            <person name="Chapple C."/>
            <person name="Chatterji S."/>
            <person name="Chinwalla A."/>
            <person name="Civetta A."/>
            <person name="Clifton S.W."/>
            <person name="Comeron J.M."/>
            <person name="Costello J.C."/>
            <person name="Coyne J.A."/>
            <person name="Daub J."/>
            <person name="David R.G."/>
            <person name="Delcher A.L."/>
            <person name="Delehaunty K."/>
            <person name="Do C.B."/>
            <person name="Ebling H."/>
            <person name="Edwards K."/>
            <person name="Eickbush T."/>
            <person name="Evans J.D."/>
            <person name="Filipski A."/>
            <person name="Findeiss S."/>
            <person name="Freyhult E."/>
            <person name="Fulton L."/>
            <person name="Fulton R."/>
            <person name="Garcia A.C."/>
            <person name="Gardiner A."/>
            <person name="Garfield D.A."/>
            <person name="Garvin B.E."/>
            <person name="Gibson G."/>
            <person name="Gilbert D."/>
            <person name="Gnerre S."/>
            <person name="Godfrey J."/>
            <person name="Good R."/>
            <person name="Gotea V."/>
            <person name="Gravely B."/>
            <person name="Greenberg A.J."/>
            <person name="Griffiths-Jones S."/>
            <person name="Gross S."/>
            <person name="Guigo R."/>
            <person name="Gustafson E.A."/>
            <person name="Haerty W."/>
            <person name="Hahn M.W."/>
            <person name="Halligan D.L."/>
            <person name="Halpern A.L."/>
            <person name="Halter G.M."/>
            <person name="Han M.V."/>
            <person name="Heger A."/>
            <person name="Hillier L."/>
            <person name="Hinrichs A.S."/>
            <person name="Holmes I."/>
            <person name="Hoskins R.A."/>
            <person name="Hubisz M.J."/>
            <person name="Hultmark D."/>
            <person name="Huntley M.A."/>
            <person name="Jaffe D.B."/>
            <person name="Jagadeeshan S."/>
            <person name="Jeck W.R."/>
            <person name="Johnson J."/>
            <person name="Jones C.D."/>
            <person name="Jordan W.C."/>
            <person name="Karpen G.H."/>
            <person name="Kataoka E."/>
            <person name="Keightley P.D."/>
            <person name="Kheradpour P."/>
            <person name="Kirkness E.F."/>
            <person name="Koerich L.B."/>
            <person name="Kristiansen K."/>
            <person name="Kudrna D."/>
            <person name="Kulathinal R.J."/>
            <person name="Kumar S."/>
            <person name="Kwok R."/>
            <person name="Lander E."/>
            <person name="Langley C.H."/>
            <person name="Lapoint R."/>
            <person name="Lazzaro B.P."/>
            <person name="Lee S.J."/>
            <person name="Levesque L."/>
            <person name="Li R."/>
            <person name="Lin C.F."/>
            <person name="Lin M.F."/>
            <person name="Lindblad-Toh K."/>
            <person name="Llopart A."/>
            <person name="Long M."/>
            <person name="Low L."/>
            <person name="Lozovsky E."/>
            <person name="Lu J."/>
            <person name="Luo M."/>
            <person name="Machado C.A."/>
            <person name="Makalowski W."/>
            <person name="Marzo M."/>
            <person name="Matsuda M."/>
            <person name="Matzkin L."/>
            <person name="McAllister B."/>
            <person name="McBride C.S."/>
            <person name="McKernan B."/>
            <person name="McKernan K."/>
            <person name="Mendez-Lago M."/>
            <person name="Minx P."/>
            <person name="Mollenhauer M.U."/>
            <person name="Montooth K."/>
            <person name="Mount S.M."/>
            <person name="Mu X."/>
            <person name="Myers E."/>
            <person name="Negre B."/>
            <person name="Newfeld S."/>
            <person name="Nielsen R."/>
            <person name="Noor M.A."/>
            <person name="O'Grady P."/>
            <person name="Pachter L."/>
            <person name="Papaceit M."/>
            <person name="Parisi M.J."/>
            <person name="Parisi M."/>
            <person name="Parts L."/>
            <person name="Pedersen J.S."/>
            <person name="Pesole G."/>
            <person name="Phillippy A.M."/>
            <person name="Ponting C.P."/>
            <person name="Pop M."/>
            <person name="Porcelli D."/>
            <person name="Powell J.R."/>
            <person name="Prohaska S."/>
            <person name="Pruitt K."/>
            <person name="Puig M."/>
            <person name="Quesneville H."/>
            <person name="Ram K.R."/>
            <person name="Rand D."/>
            <person name="Rasmussen M.D."/>
            <person name="Reed L.K."/>
            <person name="Reenan R."/>
            <person name="Reily A."/>
            <person name="Remington K.A."/>
            <person name="Rieger T.T."/>
            <person name="Ritchie M.G."/>
            <person name="Robin C."/>
            <person name="Rogers Y.H."/>
            <person name="Rohde C."/>
            <person name="Rozas J."/>
            <person name="Rubenfield M.J."/>
            <person name="Ruiz A."/>
            <person name="Russo S."/>
            <person name="Salzberg S.L."/>
            <person name="Sanchez-Gracia A."/>
            <person name="Saranga D.J."/>
            <person name="Sato H."/>
            <person name="Schaeffer S.W."/>
            <person name="Schatz M.C."/>
            <person name="Schlenke T."/>
            <person name="Schwartz R."/>
            <person name="Segarra C."/>
            <person name="Singh R.S."/>
            <person name="Sirot L."/>
            <person name="Sirota M."/>
            <person name="Sisneros N.B."/>
            <person name="Smith C.D."/>
            <person name="Smith T.F."/>
            <person name="Spieth J."/>
            <person name="Stage D.E."/>
            <person name="Stark A."/>
            <person name="Stephan W."/>
            <person name="Strausberg R.L."/>
            <person name="Strempel S."/>
            <person name="Sturgill D."/>
            <person name="Sutton G."/>
            <person name="Sutton G.G."/>
            <person name="Tao W."/>
            <person name="Teichmann S."/>
            <person name="Tobari Y.N."/>
            <person name="Tomimura Y."/>
            <person name="Tsolas J.M."/>
            <person name="Valente V.L."/>
            <person name="Venter E."/>
            <person name="Venter J.C."/>
            <person name="Vicario S."/>
            <person name="Vieira F.G."/>
            <person name="Vilella A.J."/>
            <person name="Villasante A."/>
            <person name="Walenz B."/>
            <person name="Wang J."/>
            <person name="Wasserman M."/>
            <person name="Watts T."/>
            <person name="Wilson D."/>
            <person name="Wilson R.K."/>
            <person name="Wing R.A."/>
            <person name="Wolfner M.F."/>
            <person name="Wong A."/>
            <person name="Wong G.K."/>
            <person name="Wu C.I."/>
            <person name="Wu G."/>
            <person name="Yamamoto D."/>
            <person name="Yang H.P."/>
            <person name="Yang S.P."/>
            <person name="Yorke J.A."/>
            <person name="Yoshida K."/>
            <person name="Zdobnov E."/>
            <person name="Zhang P."/>
            <person name="Zhang Y."/>
            <person name="Zimin A.V."/>
            <person name="Baldwin J."/>
            <person name="Abdouelleil A."/>
            <person name="Abdulkadir J."/>
            <person name="Abebe A."/>
            <person name="Abera B."/>
            <person name="Abreu J."/>
            <person name="Acer S.C."/>
            <person name="Aftuck L."/>
            <person name="Alexander A."/>
            <person name="An P."/>
            <person name="Anderson E."/>
            <person name="Anderson S."/>
            <person name="Arachi H."/>
            <person name="Azer M."/>
            <person name="Bachantsang P."/>
            <person name="Barry A."/>
            <person name="Bayul T."/>
            <person name="Berlin A."/>
            <person name="Bessette D."/>
            <person name="Bloom T."/>
            <person name="Blye J."/>
            <person name="Boguslavskiy L."/>
            <person name="Bonnet C."/>
            <person name="Boukhgalter B."/>
            <person name="Bourzgui I."/>
            <person name="Brown A."/>
            <person name="Cahill P."/>
            <person name="Channer S."/>
            <person name="Cheshatsang Y."/>
            <person name="Chuda L."/>
            <person name="Citroen M."/>
            <person name="Collymore A."/>
            <person name="Cooke P."/>
            <person name="Costello M."/>
            <person name="D'Aco K."/>
            <person name="Daza R."/>
            <person name="De Haan G."/>
            <person name="DeGray S."/>
            <person name="DeMaso C."/>
            <person name="Dhargay N."/>
            <person name="Dooley K."/>
            <person name="Dooley E."/>
            <person name="Doricent M."/>
            <person name="Dorje P."/>
            <person name="Dorjee K."/>
            <person name="Dupes A."/>
            <person name="Elong R."/>
            <person name="Falk J."/>
            <person name="Farina A."/>
            <person name="Faro S."/>
            <person name="Ferguson D."/>
            <person name="Fisher S."/>
            <person name="Foley C.D."/>
            <person name="Franke A."/>
            <person name="Friedrich D."/>
            <person name="Gadbois L."/>
            <person name="Gearin G."/>
            <person name="Gearin C.R."/>
            <person name="Giannoukos G."/>
            <person name="Goode T."/>
            <person name="Graham J."/>
            <person name="Grandbois E."/>
            <person name="Grewal S."/>
            <person name="Gyaltsen K."/>
            <person name="Hafez N."/>
            <person name="Hagos B."/>
            <person name="Hall J."/>
            <person name="Henson C."/>
            <person name="Hollinger A."/>
            <person name="Honan T."/>
            <person name="Huard M.D."/>
            <person name="Hughes L."/>
            <person name="Hurhula B."/>
            <person name="Husby M.E."/>
            <person name="Kamat A."/>
            <person name="Kanga B."/>
            <person name="Kashin S."/>
            <person name="Khazanovich D."/>
            <person name="Kisner P."/>
            <person name="Lance K."/>
            <person name="Lara M."/>
            <person name="Lee W."/>
            <person name="Lennon N."/>
            <person name="Letendre F."/>
            <person name="LeVine R."/>
            <person name="Lipovsky A."/>
            <person name="Liu X."/>
            <person name="Liu J."/>
            <person name="Liu S."/>
            <person name="Lokyitsang T."/>
            <person name="Lokyitsang Y."/>
            <person name="Lubonja R."/>
            <person name="Lui A."/>
            <person name="MacDonald P."/>
            <person name="Magnisalis V."/>
            <person name="Maru K."/>
            <person name="Matthews C."/>
            <person name="McCusker W."/>
            <person name="McDonough S."/>
            <person name="Mehta T."/>
            <person name="Meldrim J."/>
            <person name="Meneus L."/>
            <person name="Mihai O."/>
            <person name="Mihalev A."/>
            <person name="Mihova T."/>
            <person name="Mittelman R."/>
            <person name="Mlenga V."/>
            <person name="Montmayeur A."/>
            <person name="Mulrain L."/>
            <person name="Navidi A."/>
            <person name="Naylor J."/>
            <person name="Negash T."/>
            <person name="Nguyen T."/>
            <person name="Nguyen N."/>
            <person name="Nicol R."/>
            <person name="Norbu C."/>
            <person name="Norbu N."/>
            <person name="Novod N."/>
            <person name="O'Neill B."/>
            <person name="Osman S."/>
            <person name="Markiewicz E."/>
            <person name="Oyono O.L."/>
            <person name="Patti C."/>
            <person name="Phunkhang P."/>
            <person name="Pierre F."/>
            <person name="Priest M."/>
            <person name="Raghuraman S."/>
            <person name="Rege F."/>
            <person name="Reyes R."/>
            <person name="Rise C."/>
            <person name="Rogov P."/>
            <person name="Ross K."/>
            <person name="Ryan E."/>
            <person name="Settipalli S."/>
            <person name="Shea T."/>
            <person name="Sherpa N."/>
            <person name="Shi L."/>
            <person name="Shih D."/>
            <person name="Sparrow T."/>
            <person name="Spaulding J."/>
            <person name="Stalker J."/>
            <person name="Stange-Thomann N."/>
            <person name="Stavropoulos S."/>
            <person name="Stone C."/>
            <person name="Strader C."/>
            <person name="Tesfaye S."/>
            <person name="Thomson T."/>
            <person name="Thoulutsang Y."/>
            <person name="Thoulutsang D."/>
            <person name="Topham K."/>
            <person name="Topping I."/>
            <person name="Tsamla T."/>
            <person name="Vassiliev H."/>
            <person name="Vo A."/>
            <person name="Wangchuk T."/>
            <person name="Wangdi T."/>
            <person name="Weiand M."/>
            <person name="Wilkinson J."/>
            <person name="Wilson A."/>
            <person name="Yadav S."/>
            <person name="Young G."/>
            <person name="Yu Q."/>
            <person name="Zembek L."/>
            <person name="Zhong D."/>
            <person name="Zimmer A."/>
            <person name="Zwirko Z."/>
            <person name="Jaffe D.B."/>
            <person name="Alvarez P."/>
            <person name="Brockman W."/>
            <person name="Butler J."/>
            <person name="Chin C."/>
            <person name="Gnerre S."/>
            <person name="Grabherr M."/>
            <person name="Kleber M."/>
            <person name="Mauceli E."/>
            <person name="MacCallum I."/>
        </authorList>
    </citation>
    <scope>NUCLEOTIDE SEQUENCE [LARGE SCALE GENOMIC DNA]</scope>
    <source>
        <strain evidence="2">MSH-3 / Tucson 14011-0111.49</strain>
    </source>
</reference>
<gene>
    <name evidence="1" type="primary">Dper\GL15627</name>
    <name evidence="1" type="ORF">Dper_GL15627</name>
</gene>
<name>B4HAR2_DROPE</name>
<dbReference type="PhylomeDB" id="B4HAR2"/>
<protein>
    <submittedName>
        <fullName evidence="1">GL15627</fullName>
    </submittedName>
</protein>
<organism evidence="2">
    <name type="scientific">Drosophila persimilis</name>
    <name type="common">Fruit fly</name>
    <dbReference type="NCBI Taxonomy" id="7234"/>
    <lineage>
        <taxon>Eukaryota</taxon>
        <taxon>Metazoa</taxon>
        <taxon>Ecdysozoa</taxon>
        <taxon>Arthropoda</taxon>
        <taxon>Hexapoda</taxon>
        <taxon>Insecta</taxon>
        <taxon>Pterygota</taxon>
        <taxon>Neoptera</taxon>
        <taxon>Endopterygota</taxon>
        <taxon>Diptera</taxon>
        <taxon>Brachycera</taxon>
        <taxon>Muscomorpha</taxon>
        <taxon>Ephydroidea</taxon>
        <taxon>Drosophilidae</taxon>
        <taxon>Drosophila</taxon>
        <taxon>Sophophora</taxon>
    </lineage>
</organism>
<sequence length="61" mass="7085">MMLARNINIDTEELKEKIIDGIPASGFRDQARIQCFSDPKQILRAFSEIRLPQQKLQLTRV</sequence>
<dbReference type="HOGENOM" id="CLU_2925052_0_0_1"/>
<dbReference type="EMBL" id="CH479243">
    <property type="protein sequence ID" value="EDW37687.1"/>
    <property type="molecule type" value="Genomic_DNA"/>
</dbReference>
<dbReference type="Proteomes" id="UP000008744">
    <property type="component" value="Unassembled WGS sequence"/>
</dbReference>
<accession>B4HAR2</accession>
<dbReference type="OMA" id="THMQCFR"/>
<proteinExistence type="predicted"/>
<dbReference type="AlphaFoldDB" id="B4HAR2"/>